<feature type="compositionally biased region" description="Polar residues" evidence="1">
    <location>
        <begin position="534"/>
        <end position="547"/>
    </location>
</feature>
<proteinExistence type="predicted"/>
<feature type="region of interest" description="Disordered" evidence="1">
    <location>
        <begin position="293"/>
        <end position="375"/>
    </location>
</feature>
<sequence length="547" mass="58683">MSMKAFARELILAHGGARALNASRQLTLLLEGTEPNSATQKYLRKFMYALHMLNVTSMYDSQDAAHMSKRNTMVNAFIDAIDAASKYHVKQPGKSDEVFAGKLDHNSSTGKPSYKGWSRAWTALNEALSQRSTGASDMRHLEAYYAQHVMPRTQLRAQFVYGETTDKAEERLHSGSKQAVWDASRQLLCCNAVNAEERGLNLAAASELLHMMPEFLRRPKNNQDATNTARNEVTDHQRPENQITDNQSTEAHRDPAGEVPSDRCGSTPQYAAPPDLRDLVLLNRNGAQTMNGHTFNLCPGSDANRNAGVSTSGHRPGGEPEAAPGNDAAGGLAGGNADTDDTQRVSTGHRSRRGSSANEVETPVAGPDELAGQPAATTSPLVETHSALPAPLDSTRGATEVNGMPPMSWSASPTSSPHDAMPTPSRSASPHTPRFRFDVPQHPEVVLTAGPGQRNPVDTAGARQSFSPTPSEVNGTPPMSPSVSSTSSPHDAVPTPSRSASPDTPRFRFDVPQQPQVVLTAGPGQRNPVDTARARQSFSSPTPDEVE</sequence>
<feature type="region of interest" description="Disordered" evidence="1">
    <location>
        <begin position="388"/>
        <end position="547"/>
    </location>
</feature>
<name>A0AB34QH48_XANCH</name>
<comment type="caution">
    <text evidence="2">The sequence shown here is derived from an EMBL/GenBank/DDBJ whole genome shotgun (WGS) entry which is preliminary data.</text>
</comment>
<feature type="compositionally biased region" description="Polar residues" evidence="1">
    <location>
        <begin position="240"/>
        <end position="249"/>
    </location>
</feature>
<feature type="compositionally biased region" description="Polar residues" evidence="1">
    <location>
        <begin position="222"/>
        <end position="231"/>
    </location>
</feature>
<feature type="region of interest" description="Disordered" evidence="1">
    <location>
        <begin position="218"/>
        <end position="276"/>
    </location>
</feature>
<organism evidence="2 3">
    <name type="scientific">Xanthomonas campestris pv. phaseoli</name>
    <dbReference type="NCBI Taxonomy" id="317013"/>
    <lineage>
        <taxon>Bacteria</taxon>
        <taxon>Pseudomonadati</taxon>
        <taxon>Pseudomonadota</taxon>
        <taxon>Gammaproteobacteria</taxon>
        <taxon>Lysobacterales</taxon>
        <taxon>Lysobacteraceae</taxon>
        <taxon>Xanthomonas</taxon>
    </lineage>
</organism>
<accession>A0AB34QH48</accession>
<evidence type="ECO:0000313" key="2">
    <source>
        <dbReference type="EMBL" id="KHS36386.1"/>
    </source>
</evidence>
<evidence type="ECO:0000256" key="1">
    <source>
        <dbReference type="SAM" id="MobiDB-lite"/>
    </source>
</evidence>
<dbReference type="AlphaFoldDB" id="A0AB34QH48"/>
<feature type="compositionally biased region" description="Polar residues" evidence="1">
    <location>
        <begin position="303"/>
        <end position="313"/>
    </location>
</feature>
<gene>
    <name evidence="2" type="ORF">RN20_13950</name>
</gene>
<dbReference type="Proteomes" id="UP000031180">
    <property type="component" value="Unassembled WGS sequence"/>
</dbReference>
<reference evidence="3" key="1">
    <citation type="submission" date="2015-04" db="EMBL/GenBank/DDBJ databases">
        <title>Genome sequencing of pathogens of bean.</title>
        <authorList>
            <person name="Harrison J.W."/>
            <person name="Aritua V."/>
            <person name="Sapp M."/>
            <person name="Smith J."/>
            <person name="Studholme D.J."/>
        </authorList>
    </citation>
    <scope>NUCLEOTIDE SEQUENCE [LARGE SCALE GENOMIC DNA]</scope>
    <source>
        <strain evidence="3">NCPPB 1138</strain>
    </source>
</reference>
<evidence type="ECO:0000313" key="3">
    <source>
        <dbReference type="Proteomes" id="UP000031180"/>
    </source>
</evidence>
<protein>
    <submittedName>
        <fullName evidence="2">Uncharacterized protein</fullName>
    </submittedName>
</protein>
<dbReference type="EMBL" id="JWTI02000045">
    <property type="protein sequence ID" value="KHS36386.1"/>
    <property type="molecule type" value="Genomic_DNA"/>
</dbReference>
<feature type="compositionally biased region" description="Polar residues" evidence="1">
    <location>
        <begin position="462"/>
        <end position="474"/>
    </location>
</feature>